<keyword evidence="1" id="KW-0812">Transmembrane</keyword>
<organism evidence="2 3">
    <name type="scientific">Candidatus Falkowbacteria bacterium CG1_02_41_21</name>
    <dbReference type="NCBI Taxonomy" id="1805147"/>
    <lineage>
        <taxon>Bacteria</taxon>
        <taxon>Candidatus Falkowiibacteriota</taxon>
    </lineage>
</organism>
<comment type="caution">
    <text evidence="2">The sequence shown here is derived from an EMBL/GenBank/DDBJ whole genome shotgun (WGS) entry which is preliminary data.</text>
</comment>
<keyword evidence="1" id="KW-0472">Membrane</keyword>
<keyword evidence="1" id="KW-1133">Transmembrane helix</keyword>
<accession>A0A1J4TA23</accession>
<dbReference type="AlphaFoldDB" id="A0A1J4TA23"/>
<proteinExistence type="predicted"/>
<sequence length="114" mass="12972">MFNTSRDILNLVLAISIAGLSVFICWSLYYLIASLRSVYKVIKDVEATVQKIGDLTRFLRDKVESGATVLNNLIETIKDKLNNTGSYFMIISEVLKRIFDFMQDKKTAKKTGKK</sequence>
<evidence type="ECO:0008006" key="4">
    <source>
        <dbReference type="Google" id="ProtNLM"/>
    </source>
</evidence>
<reference evidence="2 3" key="1">
    <citation type="journal article" date="2016" name="Environ. Microbiol.">
        <title>Genomic resolution of a cold subsurface aquifer community provides metabolic insights for novel microbes adapted to high CO concentrations.</title>
        <authorList>
            <person name="Probst A.J."/>
            <person name="Castelle C.J."/>
            <person name="Singh A."/>
            <person name="Brown C.T."/>
            <person name="Anantharaman K."/>
            <person name="Sharon I."/>
            <person name="Hug L.A."/>
            <person name="Burstein D."/>
            <person name="Emerson J.B."/>
            <person name="Thomas B.C."/>
            <person name="Banfield J.F."/>
        </authorList>
    </citation>
    <scope>NUCLEOTIDE SEQUENCE [LARGE SCALE GENOMIC DNA]</scope>
    <source>
        <strain evidence="2">CG1_02_41_21</strain>
    </source>
</reference>
<name>A0A1J4TA23_9BACT</name>
<evidence type="ECO:0000256" key="1">
    <source>
        <dbReference type="SAM" id="Phobius"/>
    </source>
</evidence>
<gene>
    <name evidence="2" type="ORF">AUJ35_00740</name>
</gene>
<evidence type="ECO:0000313" key="3">
    <source>
        <dbReference type="Proteomes" id="UP000182860"/>
    </source>
</evidence>
<evidence type="ECO:0000313" key="2">
    <source>
        <dbReference type="EMBL" id="OIO08201.1"/>
    </source>
</evidence>
<feature type="transmembrane region" description="Helical" evidence="1">
    <location>
        <begin position="12"/>
        <end position="33"/>
    </location>
</feature>
<dbReference type="Proteomes" id="UP000182860">
    <property type="component" value="Unassembled WGS sequence"/>
</dbReference>
<dbReference type="EMBL" id="MNUV01000013">
    <property type="protein sequence ID" value="OIO08201.1"/>
    <property type="molecule type" value="Genomic_DNA"/>
</dbReference>
<protein>
    <recommendedName>
        <fullName evidence="4">DUF948 domain-containing protein</fullName>
    </recommendedName>
</protein>